<dbReference type="EMBL" id="FOTS01000071">
    <property type="protein sequence ID" value="SFM30456.1"/>
    <property type="molecule type" value="Genomic_DNA"/>
</dbReference>
<organism evidence="2 3">
    <name type="scientific">Pelosinus propionicus DSM 13327</name>
    <dbReference type="NCBI Taxonomy" id="1123291"/>
    <lineage>
        <taxon>Bacteria</taxon>
        <taxon>Bacillati</taxon>
        <taxon>Bacillota</taxon>
        <taxon>Negativicutes</taxon>
        <taxon>Selenomonadales</taxon>
        <taxon>Sporomusaceae</taxon>
        <taxon>Pelosinus</taxon>
    </lineage>
</organism>
<keyword evidence="1" id="KW-0732">Signal</keyword>
<evidence type="ECO:0000313" key="2">
    <source>
        <dbReference type="EMBL" id="SFM30456.1"/>
    </source>
</evidence>
<dbReference type="SUPFAM" id="SSF56935">
    <property type="entry name" value="Porins"/>
    <property type="match status" value="1"/>
</dbReference>
<feature type="signal peptide" evidence="1">
    <location>
        <begin position="1"/>
        <end position="23"/>
    </location>
</feature>
<evidence type="ECO:0000313" key="3">
    <source>
        <dbReference type="Proteomes" id="UP000199520"/>
    </source>
</evidence>
<dbReference type="RefSeq" id="WP_090943790.1">
    <property type="nucleotide sequence ID" value="NZ_FOTS01000071.1"/>
</dbReference>
<dbReference type="Proteomes" id="UP000199520">
    <property type="component" value="Unassembled WGS sequence"/>
</dbReference>
<sequence length="232" mass="25312">MRKLIALFTLTTGLLMTANTVWASPTAEFEKGAMSVEIGSTLDSKVSGRGKASADVVGEFGFKATATAGINDRFAVQLKHGMFKSERTTIPVPIPMPPYTVSMTTYAKAEPSDLNVLYKVNPNLTFITGYEYTKISYGDFVSSASKSALHFGFTGTHKLNDDYTLFATLLGGKDVSLKEFGVSYKMSKSTTFNVSYAERKVKNVDLKVPAAYINGKENYTMKGISCLFAFKL</sequence>
<proteinExistence type="predicted"/>
<gene>
    <name evidence="2" type="ORF">SAMN04490355_107111</name>
</gene>
<dbReference type="AlphaFoldDB" id="A0A1I4PSA2"/>
<dbReference type="OrthoDB" id="1679563at2"/>
<accession>A0A1I4PSA2</accession>
<keyword evidence="3" id="KW-1185">Reference proteome</keyword>
<reference evidence="3" key="1">
    <citation type="submission" date="2016-10" db="EMBL/GenBank/DDBJ databases">
        <authorList>
            <person name="Varghese N."/>
            <person name="Submissions S."/>
        </authorList>
    </citation>
    <scope>NUCLEOTIDE SEQUENCE [LARGE SCALE GENOMIC DNA]</scope>
    <source>
        <strain evidence="3">DSM 13327</strain>
    </source>
</reference>
<evidence type="ECO:0000256" key="1">
    <source>
        <dbReference type="SAM" id="SignalP"/>
    </source>
</evidence>
<dbReference type="STRING" id="1123291.SAMN04490355_107111"/>
<feature type="chain" id="PRO_5011584094" evidence="1">
    <location>
        <begin position="24"/>
        <end position="232"/>
    </location>
</feature>
<protein>
    <submittedName>
        <fullName evidence="2">Outer membrane protein beta-barrel domain-containing protein</fullName>
    </submittedName>
</protein>
<name>A0A1I4PSA2_9FIRM</name>